<keyword evidence="2" id="KW-1185">Reference proteome</keyword>
<gene>
    <name evidence="1" type="ORF">ES319_A02G021500v1</name>
</gene>
<reference evidence="2" key="1">
    <citation type="journal article" date="2020" name="Nat. Genet.">
        <title>Genomic diversifications of five Gossypium allopolyploid species and their impact on cotton improvement.</title>
        <authorList>
            <person name="Chen Z.J."/>
            <person name="Sreedasyam A."/>
            <person name="Ando A."/>
            <person name="Song Q."/>
            <person name="De Santiago L.M."/>
            <person name="Hulse-Kemp A.M."/>
            <person name="Ding M."/>
            <person name="Ye W."/>
            <person name="Kirkbride R.C."/>
            <person name="Jenkins J."/>
            <person name="Plott C."/>
            <person name="Lovell J."/>
            <person name="Lin Y.M."/>
            <person name="Vaughn R."/>
            <person name="Liu B."/>
            <person name="Simpson S."/>
            <person name="Scheffler B.E."/>
            <person name="Wen L."/>
            <person name="Saski C.A."/>
            <person name="Grover C.E."/>
            <person name="Hu G."/>
            <person name="Conover J.L."/>
            <person name="Carlson J.W."/>
            <person name="Shu S."/>
            <person name="Boston L.B."/>
            <person name="Williams M."/>
            <person name="Peterson D.G."/>
            <person name="McGee K."/>
            <person name="Jones D.C."/>
            <person name="Wendel J.F."/>
            <person name="Stelly D.M."/>
            <person name="Grimwood J."/>
            <person name="Schmutz J."/>
        </authorList>
    </citation>
    <scope>NUCLEOTIDE SEQUENCE [LARGE SCALE GENOMIC DNA]</scope>
    <source>
        <strain evidence="2">cv. 3-79</strain>
    </source>
</reference>
<evidence type="ECO:0000313" key="2">
    <source>
        <dbReference type="Proteomes" id="UP000327439"/>
    </source>
</evidence>
<protein>
    <submittedName>
        <fullName evidence="1">Uncharacterized protein</fullName>
    </submittedName>
</protein>
<accession>A0A5J5WJ67</accession>
<evidence type="ECO:0000313" key="1">
    <source>
        <dbReference type="EMBL" id="KAB2092310.1"/>
    </source>
</evidence>
<organism evidence="1 2">
    <name type="scientific">Gossypium barbadense</name>
    <name type="common">Sea Island cotton</name>
    <name type="synonym">Hibiscus barbadensis</name>
    <dbReference type="NCBI Taxonomy" id="3634"/>
    <lineage>
        <taxon>Eukaryota</taxon>
        <taxon>Viridiplantae</taxon>
        <taxon>Streptophyta</taxon>
        <taxon>Embryophyta</taxon>
        <taxon>Tracheophyta</taxon>
        <taxon>Spermatophyta</taxon>
        <taxon>Magnoliopsida</taxon>
        <taxon>eudicotyledons</taxon>
        <taxon>Gunneridae</taxon>
        <taxon>Pentapetalae</taxon>
        <taxon>rosids</taxon>
        <taxon>malvids</taxon>
        <taxon>Malvales</taxon>
        <taxon>Malvaceae</taxon>
        <taxon>Malvoideae</taxon>
        <taxon>Gossypium</taxon>
    </lineage>
</organism>
<dbReference type="EMBL" id="CM018203">
    <property type="protein sequence ID" value="KAB2092310.1"/>
    <property type="molecule type" value="Genomic_DNA"/>
</dbReference>
<dbReference type="Proteomes" id="UP000327439">
    <property type="component" value="Chromosome A02"/>
</dbReference>
<sequence>MGSEVMVTESEMAGGWRCAVSSGERSMPLPFWCKGGKGVDLVAWMSSGEVPTDMARSGANRELKVLVF</sequence>
<name>A0A5J5WJ67_GOSBA</name>
<proteinExistence type="predicted"/>
<dbReference type="AlphaFoldDB" id="A0A5J5WJ67"/>